<dbReference type="EMBL" id="FTPL01000003">
    <property type="protein sequence ID" value="SIT87213.1"/>
    <property type="molecule type" value="Genomic_DNA"/>
</dbReference>
<keyword evidence="2" id="KW-1185">Reference proteome</keyword>
<dbReference type="AlphaFoldDB" id="A0A1U7PRI4"/>
<gene>
    <name evidence="1" type="ORF">SAMN05428946_2018</name>
</gene>
<dbReference type="OrthoDB" id="2447565at2"/>
<proteinExistence type="predicted"/>
<reference evidence="2" key="1">
    <citation type="submission" date="2017-01" db="EMBL/GenBank/DDBJ databases">
        <authorList>
            <person name="Varghese N."/>
            <person name="Submissions S."/>
        </authorList>
    </citation>
    <scope>NUCLEOTIDE SEQUENCE [LARGE SCALE GENOMIC DNA]</scope>
    <source>
        <strain evidence="2">MNA4</strain>
    </source>
</reference>
<evidence type="ECO:0000313" key="2">
    <source>
        <dbReference type="Proteomes" id="UP000187550"/>
    </source>
</evidence>
<accession>A0A1U7PRI4</accession>
<organism evidence="1 2">
    <name type="scientific">Edaphobacillus lindanitolerans</name>
    <dbReference type="NCBI Taxonomy" id="550447"/>
    <lineage>
        <taxon>Bacteria</taxon>
        <taxon>Bacillati</taxon>
        <taxon>Bacillota</taxon>
        <taxon>Bacilli</taxon>
        <taxon>Bacillales</taxon>
        <taxon>Bacillaceae</taxon>
        <taxon>Edaphobacillus</taxon>
    </lineage>
</organism>
<evidence type="ECO:0000313" key="1">
    <source>
        <dbReference type="EMBL" id="SIT87213.1"/>
    </source>
</evidence>
<dbReference type="STRING" id="550447.SAMN05428946_2018"/>
<dbReference type="Proteomes" id="UP000187550">
    <property type="component" value="Unassembled WGS sequence"/>
</dbReference>
<protein>
    <submittedName>
        <fullName evidence="1">Uncharacterized protein</fullName>
    </submittedName>
</protein>
<dbReference type="RefSeq" id="WP_076758651.1">
    <property type="nucleotide sequence ID" value="NZ_FTPL01000003.1"/>
</dbReference>
<name>A0A1U7PRI4_9BACI</name>
<sequence length="284" mass="32224">MWILKLQGTLQERGGIITLEDSLSKTVEGAVRKGDLDYVRLRRLLYEGFEGHAADRSAEQQYAEGFLEKFPALFTECGQGWPRSLRAAVRSDFDLFRNHFLTGRPFIRAERLIAHLLGEQAPFRVGSTLDPERFGRLSGELKQIPYVRLETVQEESAGQFDVLLLDRSRPAAGVGRMTDRVMFLHLGRRRIEIGPLLFTDRFEIPEGEPAGDPSPGSPGEEALMYAFVRRILFIVLFGFYDELSENVGLPLRTRLSIDRITLEARAEPVAIRPVRRETALTRAH</sequence>